<name>A0A508Z3H9_LACRH</name>
<dbReference type="Proteomes" id="UP000552935">
    <property type="component" value="Unassembled WGS sequence"/>
</dbReference>
<sequence>MQFSAKKLSVLGLAIVLGSVGPLSAVTSVHAAESDTAISDSIQPNNGGTLDDLIDQTFGKSAPDYSGEINWSDTIIHPSSKSFSQLYAELSPEDKANFDTLASHYGWSDSEKTQFLQSKAGIADDPAVQARWKVAVIKAVFKAAAKVLGAKMGEKTLSDWVNYLTNFEGDMQDGIQSFLVTQMGWNSTAAYWTARTIVFLAF</sequence>
<dbReference type="EMBL" id="SSHM01000001">
    <property type="protein sequence ID" value="THC81137.1"/>
    <property type="molecule type" value="Genomic_DNA"/>
</dbReference>
<evidence type="ECO:0000313" key="2">
    <source>
        <dbReference type="EMBL" id="NZA04692.1"/>
    </source>
</evidence>
<dbReference type="Proteomes" id="UP000307517">
    <property type="component" value="Unassembled WGS sequence"/>
</dbReference>
<evidence type="ECO:0000256" key="1">
    <source>
        <dbReference type="SAM" id="SignalP"/>
    </source>
</evidence>
<dbReference type="AlphaFoldDB" id="A0A508Z3H9"/>
<evidence type="ECO:0000313" key="3">
    <source>
        <dbReference type="EMBL" id="THC81137.1"/>
    </source>
</evidence>
<evidence type="ECO:0000313" key="4">
    <source>
        <dbReference type="Proteomes" id="UP000307517"/>
    </source>
</evidence>
<accession>A0A508Z3H9</accession>
<protein>
    <submittedName>
        <fullName evidence="2">Uncharacterized protein</fullName>
    </submittedName>
</protein>
<gene>
    <name evidence="3" type="ORF">E6L36_12660</name>
    <name evidence="2" type="ORF">H0N82_06130</name>
</gene>
<organism evidence="2 5">
    <name type="scientific">Lacticaseibacillus rhamnosus</name>
    <name type="common">Lactobacillus rhamnosus</name>
    <dbReference type="NCBI Taxonomy" id="47715"/>
    <lineage>
        <taxon>Bacteria</taxon>
        <taxon>Bacillati</taxon>
        <taxon>Bacillota</taxon>
        <taxon>Bacilli</taxon>
        <taxon>Lactobacillales</taxon>
        <taxon>Lactobacillaceae</taxon>
        <taxon>Lacticaseibacillus</taxon>
    </lineage>
</organism>
<proteinExistence type="predicted"/>
<keyword evidence="1" id="KW-0732">Signal</keyword>
<feature type="signal peptide" evidence="1">
    <location>
        <begin position="1"/>
        <end position="31"/>
    </location>
</feature>
<evidence type="ECO:0000313" key="5">
    <source>
        <dbReference type="Proteomes" id="UP000552935"/>
    </source>
</evidence>
<dbReference type="EMBL" id="JACCKI010000003">
    <property type="protein sequence ID" value="NZA04692.1"/>
    <property type="molecule type" value="Genomic_DNA"/>
</dbReference>
<comment type="caution">
    <text evidence="2">The sequence shown here is derived from an EMBL/GenBank/DDBJ whole genome shotgun (WGS) entry which is preliminary data.</text>
</comment>
<dbReference type="RefSeq" id="WP_005691630.1">
    <property type="nucleotide sequence ID" value="NZ_CABFNI010000015.1"/>
</dbReference>
<feature type="chain" id="PRO_5044096253" evidence="1">
    <location>
        <begin position="32"/>
        <end position="202"/>
    </location>
</feature>
<reference evidence="3 4" key="1">
    <citation type="submission" date="2019-04" db="EMBL/GenBank/DDBJ databases">
        <title>Genome Announcement to Ensure Probiotic Safety of Lactobacillus rhamnosus UBLR-58.</title>
        <authorList>
            <person name="Sulthana A."/>
            <person name="Lakshmi S.G."/>
            <person name="Madempudi R.S."/>
        </authorList>
    </citation>
    <scope>NUCLEOTIDE SEQUENCE [LARGE SCALE GENOMIC DNA]</scope>
    <source>
        <strain evidence="3 4">UBLR-58</strain>
    </source>
</reference>
<reference evidence="2 5" key="2">
    <citation type="submission" date="2020-07" db="EMBL/GenBank/DDBJ databases">
        <title>Organ Donor 1.</title>
        <authorList>
            <person name="Marsh A.J."/>
            <person name="Azcarate-Peril M.A."/>
        </authorList>
    </citation>
    <scope>NUCLEOTIDE SEQUENCE [LARGE SCALE GENOMIC DNA]</scope>
    <source>
        <strain evidence="2 5">AMC0712</strain>
    </source>
</reference>